<reference evidence="5" key="1">
    <citation type="submission" date="2024-05" db="EMBL/GenBank/DDBJ databases">
        <title>30 novel species of actinomycetes from the DSMZ collection.</title>
        <authorList>
            <person name="Nouioui I."/>
        </authorList>
    </citation>
    <scope>NUCLEOTIDE SEQUENCE</scope>
    <source>
        <strain evidence="5">DSM 41972</strain>
    </source>
</reference>
<name>A0ABU3I5Y3_9ACTN</name>
<feature type="region of interest" description="Disordered" evidence="2">
    <location>
        <begin position="345"/>
        <end position="386"/>
    </location>
</feature>
<dbReference type="EMBL" id="JAVSGH010000050">
    <property type="protein sequence ID" value="MDT3728361.1"/>
    <property type="molecule type" value="Genomic_DNA"/>
</dbReference>
<feature type="region of interest" description="Disordered" evidence="2">
    <location>
        <begin position="58"/>
        <end position="99"/>
    </location>
</feature>
<feature type="compositionally biased region" description="Basic and acidic residues" evidence="2">
    <location>
        <begin position="365"/>
        <end position="376"/>
    </location>
</feature>
<dbReference type="Pfam" id="PF03050">
    <property type="entry name" value="DDE_Tnp_IS66"/>
    <property type="match status" value="1"/>
</dbReference>
<evidence type="ECO:0000259" key="4">
    <source>
        <dbReference type="Pfam" id="PF20042"/>
    </source>
</evidence>
<feature type="domain" description="DUF6444" evidence="4">
    <location>
        <begin position="32"/>
        <end position="79"/>
    </location>
</feature>
<dbReference type="InterPro" id="IPR052344">
    <property type="entry name" value="Transposase-related"/>
</dbReference>
<dbReference type="Pfam" id="PF20042">
    <property type="entry name" value="DUF6444"/>
    <property type="match status" value="1"/>
</dbReference>
<dbReference type="RefSeq" id="WP_093551460.1">
    <property type="nucleotide sequence ID" value="NZ_JAVSGH010000050.1"/>
</dbReference>
<evidence type="ECO:0000313" key="5">
    <source>
        <dbReference type="EMBL" id="MDT3728361.1"/>
    </source>
</evidence>
<evidence type="ECO:0000256" key="1">
    <source>
        <dbReference type="SAM" id="Coils"/>
    </source>
</evidence>
<feature type="compositionally biased region" description="Gly residues" evidence="2">
    <location>
        <begin position="87"/>
        <end position="99"/>
    </location>
</feature>
<accession>A0ABU3I5Y3</accession>
<dbReference type="PANTHER" id="PTHR33678">
    <property type="entry name" value="BLL1576 PROTEIN"/>
    <property type="match status" value="1"/>
</dbReference>
<evidence type="ECO:0000313" key="6">
    <source>
        <dbReference type="Proteomes" id="UP001181313"/>
    </source>
</evidence>
<feature type="coiled-coil region" evidence="1">
    <location>
        <begin position="17"/>
        <end position="58"/>
    </location>
</feature>
<proteinExistence type="predicted"/>
<dbReference type="InterPro" id="IPR045618">
    <property type="entry name" value="DUF6444"/>
</dbReference>
<dbReference type="InterPro" id="IPR004291">
    <property type="entry name" value="Transposase_IS66_central"/>
</dbReference>
<keyword evidence="1" id="KW-0175">Coiled coil</keyword>
<feature type="domain" description="Transposase IS66 central" evidence="3">
    <location>
        <begin position="172"/>
        <end position="337"/>
    </location>
</feature>
<gene>
    <name evidence="5" type="ORF">ROS62_27155</name>
</gene>
<sequence length="386" mass="40667">MSGTPSLPSQAELPALVAELRSELAAVRAELAAARAEIAQLGAENARLRVENAELKRRLGMNSKNSSKPPSGDGLAEPVSLRKPSGRGPGKPKGGAGGAAAGGGLDVVKVHAPAVCGGCAGYLASAEVVPVERRQVFDLPDIRLRVTEHRLEHRRRGCGTVTTPTGAAAPAQYGPGIKSLAVYLLNRQHLPYERCAELLAEVLGAEVATSTLLEWAGQCAKAVVAHTEAVRAQLIACDVVGCDETGTRIAGRTCWVHTARTRSLTLYLVHAKRGVAAFEAMGVLPHLGGIAVRDGWKPCKTYTGAGHALCNAHHLRELPAVAENAPKDQPEIWAADLAKAAGIRGCQGPSAAGRTPRASFPAPVRWRERNRQDSARHPQPAVNLRQ</sequence>
<comment type="caution">
    <text evidence="5">The sequence shown here is derived from an EMBL/GenBank/DDBJ whole genome shotgun (WGS) entry which is preliminary data.</text>
</comment>
<organism evidence="5 6">
    <name type="scientific">Streptomyces althioticus subsp. attaecolombicae</name>
    <dbReference type="NCBI Taxonomy" id="3075534"/>
    <lineage>
        <taxon>Bacteria</taxon>
        <taxon>Bacillati</taxon>
        <taxon>Actinomycetota</taxon>
        <taxon>Actinomycetes</taxon>
        <taxon>Kitasatosporales</taxon>
        <taxon>Streptomycetaceae</taxon>
        <taxon>Streptomyces</taxon>
        <taxon>Streptomyces althioticus group</taxon>
    </lineage>
</organism>
<protein>
    <submittedName>
        <fullName evidence="5">Transposase</fullName>
    </submittedName>
</protein>
<evidence type="ECO:0000259" key="3">
    <source>
        <dbReference type="Pfam" id="PF03050"/>
    </source>
</evidence>
<dbReference type="PANTHER" id="PTHR33678:SF1">
    <property type="entry name" value="BLL1576 PROTEIN"/>
    <property type="match status" value="1"/>
</dbReference>
<dbReference type="Gene3D" id="1.20.5.170">
    <property type="match status" value="1"/>
</dbReference>
<keyword evidence="6" id="KW-1185">Reference proteome</keyword>
<evidence type="ECO:0000256" key="2">
    <source>
        <dbReference type="SAM" id="MobiDB-lite"/>
    </source>
</evidence>
<dbReference type="Proteomes" id="UP001181313">
    <property type="component" value="Unassembled WGS sequence"/>
</dbReference>